<keyword evidence="1" id="KW-0472">Membrane</keyword>
<keyword evidence="3" id="KW-1185">Reference proteome</keyword>
<dbReference type="EMBL" id="CP136894">
    <property type="protein sequence ID" value="WOL09468.1"/>
    <property type="molecule type" value="Genomic_DNA"/>
</dbReference>
<reference evidence="2 3" key="1">
    <citation type="submission" date="2023-10" db="EMBL/GenBank/DDBJ databases">
        <title>Chromosome-scale genome assembly provides insights into flower coloration mechanisms of Canna indica.</title>
        <authorList>
            <person name="Li C."/>
        </authorList>
    </citation>
    <scope>NUCLEOTIDE SEQUENCE [LARGE SCALE GENOMIC DNA]</scope>
    <source>
        <tissue evidence="2">Flower</tissue>
    </source>
</reference>
<organism evidence="2 3">
    <name type="scientific">Canna indica</name>
    <name type="common">Indian-shot</name>
    <dbReference type="NCBI Taxonomy" id="4628"/>
    <lineage>
        <taxon>Eukaryota</taxon>
        <taxon>Viridiplantae</taxon>
        <taxon>Streptophyta</taxon>
        <taxon>Embryophyta</taxon>
        <taxon>Tracheophyta</taxon>
        <taxon>Spermatophyta</taxon>
        <taxon>Magnoliopsida</taxon>
        <taxon>Liliopsida</taxon>
        <taxon>Zingiberales</taxon>
        <taxon>Cannaceae</taxon>
        <taxon>Canna</taxon>
    </lineage>
</organism>
<evidence type="ECO:0000256" key="1">
    <source>
        <dbReference type="SAM" id="Phobius"/>
    </source>
</evidence>
<keyword evidence="1" id="KW-1133">Transmembrane helix</keyword>
<evidence type="ECO:0000313" key="3">
    <source>
        <dbReference type="Proteomes" id="UP001327560"/>
    </source>
</evidence>
<sequence>MKIGFQPDLNPTKFISGTLEHLRIGAPLLNQRQLLQLLSLLFVPVEINFSICLAASVNWFKAKLMNFSQEQ</sequence>
<keyword evidence="1" id="KW-0812">Transmembrane</keyword>
<feature type="transmembrane region" description="Helical" evidence="1">
    <location>
        <begin position="37"/>
        <end position="60"/>
    </location>
</feature>
<gene>
    <name evidence="2" type="ORF">Cni_G18221</name>
</gene>
<proteinExistence type="predicted"/>
<protein>
    <submittedName>
        <fullName evidence="2">Uncharacterized protein</fullName>
    </submittedName>
</protein>
<accession>A0AAQ3KIG3</accession>
<evidence type="ECO:0000313" key="2">
    <source>
        <dbReference type="EMBL" id="WOL09468.1"/>
    </source>
</evidence>
<name>A0AAQ3KIG3_9LILI</name>
<dbReference type="AlphaFoldDB" id="A0AAQ3KIG3"/>
<dbReference type="Proteomes" id="UP001327560">
    <property type="component" value="Chromosome 5"/>
</dbReference>